<dbReference type="Gene3D" id="3.30.200.20">
    <property type="entry name" value="Phosphorylase Kinase, domain 1"/>
    <property type="match status" value="1"/>
</dbReference>
<dbReference type="InterPro" id="IPR017441">
    <property type="entry name" value="Protein_kinase_ATP_BS"/>
</dbReference>
<organism evidence="16">
    <name type="scientific">Aphanomyces astaci</name>
    <name type="common">Crayfish plague agent</name>
    <dbReference type="NCBI Taxonomy" id="112090"/>
    <lineage>
        <taxon>Eukaryota</taxon>
        <taxon>Sar</taxon>
        <taxon>Stramenopiles</taxon>
        <taxon>Oomycota</taxon>
        <taxon>Saprolegniomycetes</taxon>
        <taxon>Saprolegniales</taxon>
        <taxon>Verrucalvaceae</taxon>
        <taxon>Aphanomyces</taxon>
    </lineage>
</organism>
<evidence type="ECO:0000256" key="13">
    <source>
        <dbReference type="RuleBase" id="RU367134"/>
    </source>
</evidence>
<evidence type="ECO:0000256" key="6">
    <source>
        <dbReference type="ARBA" id="ARBA00047899"/>
    </source>
</evidence>
<gene>
    <name evidence="16" type="ORF">H257_05160</name>
</gene>
<dbReference type="SMART" id="SM00220">
    <property type="entry name" value="S_TKc"/>
    <property type="match status" value="1"/>
</dbReference>
<comment type="catalytic activity">
    <reaction evidence="7 13">
        <text>L-seryl-[protein] + ATP = O-phospho-L-seryl-[protein] + ADP + H(+)</text>
        <dbReference type="Rhea" id="RHEA:17989"/>
        <dbReference type="Rhea" id="RHEA-COMP:9863"/>
        <dbReference type="Rhea" id="RHEA-COMP:11604"/>
        <dbReference type="ChEBI" id="CHEBI:15378"/>
        <dbReference type="ChEBI" id="CHEBI:29999"/>
        <dbReference type="ChEBI" id="CHEBI:30616"/>
        <dbReference type="ChEBI" id="CHEBI:83421"/>
        <dbReference type="ChEBI" id="CHEBI:456216"/>
        <dbReference type="EC" id="2.7.11.1"/>
    </reaction>
</comment>
<evidence type="ECO:0000256" key="7">
    <source>
        <dbReference type="ARBA" id="ARBA00048679"/>
    </source>
</evidence>
<evidence type="ECO:0000256" key="3">
    <source>
        <dbReference type="ARBA" id="ARBA00022741"/>
    </source>
</evidence>
<dbReference type="InterPro" id="IPR011009">
    <property type="entry name" value="Kinase-like_dom_sf"/>
</dbReference>
<dbReference type="PANTHER" id="PTHR24350">
    <property type="entry name" value="SERINE/THREONINE-PROTEIN KINASE IAL-RELATED"/>
    <property type="match status" value="1"/>
</dbReference>
<accession>W4GTE4</accession>
<dbReference type="EMBL" id="KI913122">
    <property type="protein sequence ID" value="ETV82561.1"/>
    <property type="molecule type" value="Genomic_DNA"/>
</dbReference>
<dbReference type="InterPro" id="IPR008271">
    <property type="entry name" value="Ser/Thr_kinase_AS"/>
</dbReference>
<evidence type="ECO:0000256" key="2">
    <source>
        <dbReference type="ARBA" id="ARBA00022679"/>
    </source>
</evidence>
<dbReference type="PROSITE" id="PS00107">
    <property type="entry name" value="PROTEIN_KINASE_ATP"/>
    <property type="match status" value="1"/>
</dbReference>
<dbReference type="FunFam" id="3.30.200.20:FF:000042">
    <property type="entry name" value="Aurora kinase A"/>
    <property type="match status" value="1"/>
</dbReference>
<feature type="binding site" evidence="9">
    <location>
        <position position="284"/>
    </location>
    <ligand>
        <name>ATP</name>
        <dbReference type="ChEBI" id="CHEBI:30616"/>
    </ligand>
</feature>
<dbReference type="OrthoDB" id="377346at2759"/>
<dbReference type="VEuPathDB" id="FungiDB:H257_05160"/>
<feature type="binding site" evidence="9">
    <location>
        <begin position="270"/>
        <end position="271"/>
    </location>
    <ligand>
        <name>ATP</name>
        <dbReference type="ChEBI" id="CHEBI:30616"/>
    </ligand>
</feature>
<dbReference type="AlphaFoldDB" id="W4GTE4"/>
<evidence type="ECO:0000256" key="5">
    <source>
        <dbReference type="ARBA" id="ARBA00022840"/>
    </source>
</evidence>
<feature type="active site" description="Proton acceptor" evidence="8">
    <location>
        <position position="266"/>
    </location>
</feature>
<dbReference type="SUPFAM" id="SSF56112">
    <property type="entry name" value="Protein kinase-like (PK-like)"/>
    <property type="match status" value="1"/>
</dbReference>
<dbReference type="STRING" id="112090.W4GTE4"/>
<dbReference type="GeneID" id="20807156"/>
<proteinExistence type="inferred from homology"/>
<evidence type="ECO:0000256" key="12">
    <source>
        <dbReference type="RuleBase" id="RU000304"/>
    </source>
</evidence>
<reference evidence="16" key="1">
    <citation type="submission" date="2013-12" db="EMBL/GenBank/DDBJ databases">
        <title>The Genome Sequence of Aphanomyces astaci APO3.</title>
        <authorList>
            <consortium name="The Broad Institute Genomics Platform"/>
            <person name="Russ C."/>
            <person name="Tyler B."/>
            <person name="van West P."/>
            <person name="Dieguez-Uribeondo J."/>
            <person name="Young S.K."/>
            <person name="Zeng Q."/>
            <person name="Gargeya S."/>
            <person name="Fitzgerald M."/>
            <person name="Abouelleil A."/>
            <person name="Alvarado L."/>
            <person name="Chapman S.B."/>
            <person name="Gainer-Dewar J."/>
            <person name="Goldberg J."/>
            <person name="Griggs A."/>
            <person name="Gujja S."/>
            <person name="Hansen M."/>
            <person name="Howarth C."/>
            <person name="Imamovic A."/>
            <person name="Ireland A."/>
            <person name="Larimer J."/>
            <person name="McCowan C."/>
            <person name="Murphy C."/>
            <person name="Pearson M."/>
            <person name="Poon T.W."/>
            <person name="Priest M."/>
            <person name="Roberts A."/>
            <person name="Saif S."/>
            <person name="Shea T."/>
            <person name="Sykes S."/>
            <person name="Wortman J."/>
            <person name="Nusbaum C."/>
            <person name="Birren B."/>
        </authorList>
    </citation>
    <scope>NUCLEOTIDE SEQUENCE [LARGE SCALE GENOMIC DNA]</scope>
    <source>
        <strain evidence="16">APO3</strain>
    </source>
</reference>
<comment type="catalytic activity">
    <reaction evidence="6 13">
        <text>L-threonyl-[protein] + ATP = O-phospho-L-threonyl-[protein] + ADP + H(+)</text>
        <dbReference type="Rhea" id="RHEA:46608"/>
        <dbReference type="Rhea" id="RHEA-COMP:11060"/>
        <dbReference type="Rhea" id="RHEA-COMP:11605"/>
        <dbReference type="ChEBI" id="CHEBI:15378"/>
        <dbReference type="ChEBI" id="CHEBI:30013"/>
        <dbReference type="ChEBI" id="CHEBI:30616"/>
        <dbReference type="ChEBI" id="CHEBI:61977"/>
        <dbReference type="ChEBI" id="CHEBI:456216"/>
        <dbReference type="EC" id="2.7.11.1"/>
    </reaction>
</comment>
<evidence type="ECO:0000256" key="10">
    <source>
        <dbReference type="PIRSR" id="PIRSR630616-3"/>
    </source>
</evidence>
<dbReference type="GO" id="GO:0004674">
    <property type="term" value="F:protein serine/threonine kinase activity"/>
    <property type="evidence" value="ECO:0007669"/>
    <property type="project" value="UniProtKB-KW"/>
</dbReference>
<keyword evidence="2 13" id="KW-0808">Transferase</keyword>
<dbReference type="PROSITE" id="PS50011">
    <property type="entry name" value="PROTEIN_KINASE_DOM"/>
    <property type="match status" value="1"/>
</dbReference>
<evidence type="ECO:0000313" key="16">
    <source>
        <dbReference type="EMBL" id="ETV82561.1"/>
    </source>
</evidence>
<feature type="domain" description="Protein kinase" evidence="15">
    <location>
        <begin position="143"/>
        <end position="393"/>
    </location>
</feature>
<keyword evidence="3 9" id="KW-0547">Nucleotide-binding</keyword>
<dbReference type="Gene3D" id="1.10.510.10">
    <property type="entry name" value="Transferase(Phosphotransferase) domain 1"/>
    <property type="match status" value="1"/>
</dbReference>
<dbReference type="GO" id="GO:0005524">
    <property type="term" value="F:ATP binding"/>
    <property type="evidence" value="ECO:0007669"/>
    <property type="project" value="UniProtKB-UniRule"/>
</dbReference>
<feature type="cross-link" description="Glycyl lysine isopeptide (Lys-Gly) (interchain with G-Cter in SUMO2)" evidence="10">
    <location>
        <position position="268"/>
    </location>
</feature>
<feature type="binding site" evidence="9 11">
    <location>
        <position position="172"/>
    </location>
    <ligand>
        <name>ATP</name>
        <dbReference type="ChEBI" id="CHEBI:30616"/>
    </ligand>
</feature>
<feature type="compositionally biased region" description="Low complexity" evidence="14">
    <location>
        <begin position="73"/>
        <end position="102"/>
    </location>
</feature>
<comment type="similarity">
    <text evidence="13">Belongs to the protein kinase superfamily. Ser/Thr protein kinase family. Aurora subfamily.</text>
</comment>
<keyword evidence="1 12" id="KW-0723">Serine/threonine-protein kinase</keyword>
<feature type="compositionally biased region" description="Low complexity" evidence="14">
    <location>
        <begin position="121"/>
        <end position="131"/>
    </location>
</feature>
<evidence type="ECO:0000256" key="1">
    <source>
        <dbReference type="ARBA" id="ARBA00022527"/>
    </source>
</evidence>
<evidence type="ECO:0000256" key="4">
    <source>
        <dbReference type="ARBA" id="ARBA00022777"/>
    </source>
</evidence>
<evidence type="ECO:0000256" key="11">
    <source>
        <dbReference type="PROSITE-ProRule" id="PRU10141"/>
    </source>
</evidence>
<evidence type="ECO:0000256" key="8">
    <source>
        <dbReference type="PIRSR" id="PIRSR630616-1"/>
    </source>
</evidence>
<sequence>MVRPPSQKAAVPMKPSATDSAKPKMRSVWGRDNNAAASVSVLERAGPTSTMSTSNSLSASIFKKYHTSSTVASSARSLHSATSSSVRTMTSSSTTSITSQSTFAARSKAPLSSVAENHPHSSTTTAATTTTSMNPREWKLSDFDIGRRLGRGKFGSVYLVREKKSQYIVALKVLQKAQLSKANVEHQLRREIEIQSHLRHKNILRLFGYFYDDKRIYLIIEFAAHGELYKKLQKAVRFSESRSARYVRDIALTLSFMHSKHVIHRDIKPENLLIGFHGELKLADFGWSVHSPTSRRNTLCGTLDYLPPEMVENKPHDEMVDVWTLGILMYEFLVGTPPFEAEGTTETYQRITSVDLQFPSYVTALARDLLVKILKKDPRDRLSLDKIVQHPWITRHCTSSRSDPTIEEAP</sequence>
<feature type="binding site" evidence="9">
    <location>
        <begin position="221"/>
        <end position="223"/>
    </location>
    <ligand>
        <name>ATP</name>
        <dbReference type="ChEBI" id="CHEBI:30616"/>
    </ligand>
</feature>
<evidence type="ECO:0000256" key="14">
    <source>
        <dbReference type="SAM" id="MobiDB-lite"/>
    </source>
</evidence>
<protein>
    <recommendedName>
        <fullName evidence="13">Aurora kinase</fullName>
        <ecNumber evidence="13">2.7.11.1</ecNumber>
    </recommendedName>
</protein>
<dbReference type="PROSITE" id="PS00108">
    <property type="entry name" value="PROTEIN_KINASE_ST"/>
    <property type="match status" value="1"/>
</dbReference>
<dbReference type="InterPro" id="IPR030616">
    <property type="entry name" value="Aur-like"/>
</dbReference>
<dbReference type="CDD" id="cd14007">
    <property type="entry name" value="STKc_Aurora"/>
    <property type="match status" value="1"/>
</dbReference>
<dbReference type="FunFam" id="1.10.510.10:FF:000235">
    <property type="entry name" value="Serine/threonine-protein kinase ark1"/>
    <property type="match status" value="1"/>
</dbReference>
<evidence type="ECO:0000256" key="9">
    <source>
        <dbReference type="PIRSR" id="PIRSR630616-2"/>
    </source>
</evidence>
<dbReference type="Pfam" id="PF00069">
    <property type="entry name" value="Pkinase"/>
    <property type="match status" value="1"/>
</dbReference>
<keyword evidence="4 13" id="KW-0418">Kinase</keyword>
<name>W4GTE4_APHAT</name>
<evidence type="ECO:0000259" key="15">
    <source>
        <dbReference type="PROSITE" id="PS50011"/>
    </source>
</evidence>
<dbReference type="RefSeq" id="XP_009828230.1">
    <property type="nucleotide sequence ID" value="XM_009829928.1"/>
</dbReference>
<dbReference type="EC" id="2.7.11.1" evidence="13"/>
<feature type="region of interest" description="Disordered" evidence="14">
    <location>
        <begin position="73"/>
        <end position="131"/>
    </location>
</feature>
<dbReference type="InterPro" id="IPR000719">
    <property type="entry name" value="Prot_kinase_dom"/>
</dbReference>
<feature type="region of interest" description="Disordered" evidence="14">
    <location>
        <begin position="1"/>
        <end position="27"/>
    </location>
</feature>
<feature type="binding site" evidence="9">
    <location>
        <position position="153"/>
    </location>
    <ligand>
        <name>ATP</name>
        <dbReference type="ChEBI" id="CHEBI:30616"/>
    </ligand>
</feature>
<keyword evidence="5 9" id="KW-0067">ATP-binding</keyword>